<comment type="caution">
    <text evidence="1">The sequence shown here is derived from an EMBL/GenBank/DDBJ whole genome shotgun (WGS) entry which is preliminary data.</text>
</comment>
<dbReference type="Proteomes" id="UP001054945">
    <property type="component" value="Unassembled WGS sequence"/>
</dbReference>
<gene>
    <name evidence="1" type="ORF">CEXT_293591</name>
</gene>
<dbReference type="EMBL" id="BPLR01002582">
    <property type="protein sequence ID" value="GIX75368.1"/>
    <property type="molecule type" value="Genomic_DNA"/>
</dbReference>
<organism evidence="1 2">
    <name type="scientific">Caerostris extrusa</name>
    <name type="common">Bark spider</name>
    <name type="synonym">Caerostris bankana</name>
    <dbReference type="NCBI Taxonomy" id="172846"/>
    <lineage>
        <taxon>Eukaryota</taxon>
        <taxon>Metazoa</taxon>
        <taxon>Ecdysozoa</taxon>
        <taxon>Arthropoda</taxon>
        <taxon>Chelicerata</taxon>
        <taxon>Arachnida</taxon>
        <taxon>Araneae</taxon>
        <taxon>Araneomorphae</taxon>
        <taxon>Entelegynae</taxon>
        <taxon>Araneoidea</taxon>
        <taxon>Araneidae</taxon>
        <taxon>Caerostris</taxon>
    </lineage>
</organism>
<sequence length="82" mass="9077">MEGILNAGLVVQKLFLSSRLKELDKLRLGANPRFSNPLKCAQKNNFNAEAIPVKWAQGTGQITPRSQSSFFQSAQVSTEEQL</sequence>
<protein>
    <submittedName>
        <fullName evidence="1">Uncharacterized protein</fullName>
    </submittedName>
</protein>
<name>A0AAV4MST2_CAEEX</name>
<dbReference type="AlphaFoldDB" id="A0AAV4MST2"/>
<keyword evidence="2" id="KW-1185">Reference proteome</keyword>
<accession>A0AAV4MST2</accession>
<reference evidence="1 2" key="1">
    <citation type="submission" date="2021-06" db="EMBL/GenBank/DDBJ databases">
        <title>Caerostris extrusa draft genome.</title>
        <authorList>
            <person name="Kono N."/>
            <person name="Arakawa K."/>
        </authorList>
    </citation>
    <scope>NUCLEOTIDE SEQUENCE [LARGE SCALE GENOMIC DNA]</scope>
</reference>
<proteinExistence type="predicted"/>
<evidence type="ECO:0000313" key="1">
    <source>
        <dbReference type="EMBL" id="GIX75368.1"/>
    </source>
</evidence>
<evidence type="ECO:0000313" key="2">
    <source>
        <dbReference type="Proteomes" id="UP001054945"/>
    </source>
</evidence>